<accession>A0ABQ2BKT9</accession>
<comment type="caution">
    <text evidence="1">The sequence shown here is derived from an EMBL/GenBank/DDBJ whole genome shotgun (WGS) entry which is preliminary data.</text>
</comment>
<keyword evidence="2" id="KW-1185">Reference proteome</keyword>
<organism evidence="1 2">
    <name type="scientific">Pedobacter mendelii</name>
    <dbReference type="NCBI Taxonomy" id="1908240"/>
    <lineage>
        <taxon>Bacteria</taxon>
        <taxon>Pseudomonadati</taxon>
        <taxon>Bacteroidota</taxon>
        <taxon>Sphingobacteriia</taxon>
        <taxon>Sphingobacteriales</taxon>
        <taxon>Sphingobacteriaceae</taxon>
        <taxon>Pedobacter</taxon>
    </lineage>
</organism>
<sequence length="147" mass="16763">MGVLPDANRLKAEKWASEKYGFKIDHSGCETSDSIALATQNNNRILFAWLNKRHQIRDEQALLEEMVQYTYALKKIHLILDGFLKKIKIGSRKNHHADLFFAYTDSTQKEFMVKAYDLDGTTGKHTGNAVVFRVNIASKTFVANPDE</sequence>
<name>A0ABQ2BKT9_9SPHI</name>
<gene>
    <name evidence="1" type="ORF">GCM10008119_33560</name>
</gene>
<reference evidence="2" key="1">
    <citation type="journal article" date="2019" name="Int. J. Syst. Evol. Microbiol.">
        <title>The Global Catalogue of Microorganisms (GCM) 10K type strain sequencing project: providing services to taxonomists for standard genome sequencing and annotation.</title>
        <authorList>
            <consortium name="The Broad Institute Genomics Platform"/>
            <consortium name="The Broad Institute Genome Sequencing Center for Infectious Disease"/>
            <person name="Wu L."/>
            <person name="Ma J."/>
        </authorList>
    </citation>
    <scope>NUCLEOTIDE SEQUENCE [LARGE SCALE GENOMIC DNA]</scope>
    <source>
        <strain evidence="2">CCM 8939</strain>
    </source>
</reference>
<protein>
    <submittedName>
        <fullName evidence="1">Uncharacterized protein</fullName>
    </submittedName>
</protein>
<evidence type="ECO:0000313" key="1">
    <source>
        <dbReference type="EMBL" id="GGI28621.1"/>
    </source>
</evidence>
<proteinExistence type="predicted"/>
<dbReference type="EMBL" id="BMDJ01000011">
    <property type="protein sequence ID" value="GGI28621.1"/>
    <property type="molecule type" value="Genomic_DNA"/>
</dbReference>
<evidence type="ECO:0000313" key="2">
    <source>
        <dbReference type="Proteomes" id="UP000645390"/>
    </source>
</evidence>
<dbReference type="Proteomes" id="UP000645390">
    <property type="component" value="Unassembled WGS sequence"/>
</dbReference>